<dbReference type="Proteomes" id="UP000636949">
    <property type="component" value="Unassembled WGS sequence"/>
</dbReference>
<dbReference type="RefSeq" id="WP_117003063.1">
    <property type="nucleotide sequence ID" value="NZ_BMJS01000020.1"/>
</dbReference>
<dbReference type="PANTHER" id="PTHR34825">
    <property type="entry name" value="CONSERVED PROTEIN, WITH A WEAK D-GALACTARATE DEHYDRATASE/ALTRONATE HYDROLASE DOMAIN"/>
    <property type="match status" value="1"/>
</dbReference>
<reference evidence="2" key="1">
    <citation type="journal article" date="2014" name="Int. J. Syst. Evol. Microbiol.">
        <title>Complete genome sequence of Corynebacterium casei LMG S-19264T (=DSM 44701T), isolated from a smear-ripened cheese.</title>
        <authorList>
            <consortium name="US DOE Joint Genome Institute (JGI-PGF)"/>
            <person name="Walter F."/>
            <person name="Albersmeier A."/>
            <person name="Kalinowski J."/>
            <person name="Ruckert C."/>
        </authorList>
    </citation>
    <scope>NUCLEOTIDE SEQUENCE</scope>
    <source>
        <strain evidence="2">CGMCC 1.15758</strain>
    </source>
</reference>
<keyword evidence="3" id="KW-1185">Reference proteome</keyword>
<reference evidence="2" key="2">
    <citation type="submission" date="2020-09" db="EMBL/GenBank/DDBJ databases">
        <authorList>
            <person name="Sun Q."/>
            <person name="Zhou Y."/>
        </authorList>
    </citation>
    <scope>NUCLEOTIDE SEQUENCE</scope>
    <source>
        <strain evidence="2">CGMCC 1.15758</strain>
    </source>
</reference>
<dbReference type="Pfam" id="PF08011">
    <property type="entry name" value="PDDEXK_9"/>
    <property type="match status" value="1"/>
</dbReference>
<dbReference type="EMBL" id="BMJS01000020">
    <property type="protein sequence ID" value="GGG00934.1"/>
    <property type="molecule type" value="Genomic_DNA"/>
</dbReference>
<dbReference type="Gene3D" id="3.40.50.300">
    <property type="entry name" value="P-loop containing nucleotide triphosphate hydrolases"/>
    <property type="match status" value="1"/>
</dbReference>
<dbReference type="InterPro" id="IPR012547">
    <property type="entry name" value="PDDEXK_9"/>
</dbReference>
<sequence>MKKLPIGYSTLEKMRQPNMIYVDKTKHLLNLIEQDAYYFLSRPRRFGKSLTIDTLKQLFLGKRELFKGLYIEDKWDFNEIFPVIHFSFGRSKAVFSEESLLQWISRELSDNSKRYNVELDTSMHYDLQLDQLIKTLYQKYNQRVVFLVDEYDKPILDVINESDKALRNREILKGLYSVIKDNDACLRFVFLTGVSKFSKVSLFSGLNNLEDISFQARFADLCGYTQEELENTFDDYLPNVDLGKLKAWYNGYNFAGSEKQKVYNPFDILLFFRNQQYQSYWFETGTPTFLIKLISKRRDIIPELENYEATPDALNSIDVNNIPIAALMLQSGYLTIKEQFYFGQDLWYRLGYPNFEVKTALNRQLTKIGLTQEDATANQLAINRALLSDDWDQFAKAIQSFYSSIPYDYYSKTPLHRYEGYYCAIIYSYFAALGYDVKLEDHTSEGRIDMSIIITGKKVIIFEFKVSQGEDLAAKAVQQIIDKNYALKFTHLELPIYQVGISFDYNLRTINGFDVIERQSKI</sequence>
<dbReference type="OrthoDB" id="7060064at2"/>
<name>A0A8J3E9F9_9GAMM</name>
<gene>
    <name evidence="2" type="ORF">GCM10010995_17940</name>
</gene>
<dbReference type="InterPro" id="IPR027417">
    <property type="entry name" value="P-loop_NTPase"/>
</dbReference>
<evidence type="ECO:0000259" key="1">
    <source>
        <dbReference type="Pfam" id="PF09820"/>
    </source>
</evidence>
<dbReference type="AlphaFoldDB" id="A0A8J3E9F9"/>
<dbReference type="Pfam" id="PF09820">
    <property type="entry name" value="AAA-ATPase_like"/>
    <property type="match status" value="1"/>
</dbReference>
<dbReference type="PANTHER" id="PTHR34825:SF1">
    <property type="entry name" value="AAA-ATPASE-LIKE DOMAIN-CONTAINING PROTEIN"/>
    <property type="match status" value="1"/>
</dbReference>
<evidence type="ECO:0000313" key="2">
    <source>
        <dbReference type="EMBL" id="GGG00934.1"/>
    </source>
</evidence>
<evidence type="ECO:0000313" key="3">
    <source>
        <dbReference type="Proteomes" id="UP000636949"/>
    </source>
</evidence>
<organism evidence="2 3">
    <name type="scientific">Cysteiniphilum litorale</name>
    <dbReference type="NCBI Taxonomy" id="2056700"/>
    <lineage>
        <taxon>Bacteria</taxon>
        <taxon>Pseudomonadati</taxon>
        <taxon>Pseudomonadota</taxon>
        <taxon>Gammaproteobacteria</taxon>
        <taxon>Thiotrichales</taxon>
        <taxon>Fastidiosibacteraceae</taxon>
        <taxon>Cysteiniphilum</taxon>
    </lineage>
</organism>
<protein>
    <submittedName>
        <fullName evidence="2">ATPase AAA</fullName>
    </submittedName>
</protein>
<comment type="caution">
    <text evidence="2">The sequence shown here is derived from an EMBL/GenBank/DDBJ whole genome shotgun (WGS) entry which is preliminary data.</text>
</comment>
<feature type="domain" description="AAA-ATPase-like" evidence="1">
    <location>
        <begin position="5"/>
        <end position="203"/>
    </location>
</feature>
<dbReference type="InterPro" id="IPR018631">
    <property type="entry name" value="AAA-ATPase-like_dom"/>
</dbReference>
<proteinExistence type="predicted"/>
<accession>A0A8J3E9F9</accession>